<dbReference type="Proteomes" id="UP000054166">
    <property type="component" value="Unassembled WGS sequence"/>
</dbReference>
<dbReference type="HOGENOM" id="CLU_2321196_0_0_1"/>
<name>A0A0C3GI24_PILCF</name>
<reference evidence="3" key="2">
    <citation type="submission" date="2015-01" db="EMBL/GenBank/DDBJ databases">
        <title>Evolutionary Origins and Diversification of the Mycorrhizal Mutualists.</title>
        <authorList>
            <consortium name="DOE Joint Genome Institute"/>
            <consortium name="Mycorrhizal Genomics Consortium"/>
            <person name="Kohler A."/>
            <person name="Kuo A."/>
            <person name="Nagy L.G."/>
            <person name="Floudas D."/>
            <person name="Copeland A."/>
            <person name="Barry K.W."/>
            <person name="Cichocki N."/>
            <person name="Veneault-Fourrey C."/>
            <person name="LaButti K."/>
            <person name="Lindquist E.A."/>
            <person name="Lipzen A."/>
            <person name="Lundell T."/>
            <person name="Morin E."/>
            <person name="Murat C."/>
            <person name="Riley R."/>
            <person name="Ohm R."/>
            <person name="Sun H."/>
            <person name="Tunlid A."/>
            <person name="Henrissat B."/>
            <person name="Grigoriev I.V."/>
            <person name="Hibbett D.S."/>
            <person name="Martin F."/>
        </authorList>
    </citation>
    <scope>NUCLEOTIDE SEQUENCE [LARGE SCALE GENOMIC DNA]</scope>
    <source>
        <strain evidence="3">F 1598</strain>
    </source>
</reference>
<proteinExistence type="predicted"/>
<evidence type="ECO:0000313" key="3">
    <source>
        <dbReference type="Proteomes" id="UP000054166"/>
    </source>
</evidence>
<evidence type="ECO:0000256" key="1">
    <source>
        <dbReference type="SAM" id="Phobius"/>
    </source>
</evidence>
<accession>A0A0C3GI24</accession>
<keyword evidence="3" id="KW-1185">Reference proteome</keyword>
<protein>
    <submittedName>
        <fullName evidence="2">Uncharacterized protein</fullName>
    </submittedName>
</protein>
<keyword evidence="1" id="KW-0472">Membrane</keyword>
<gene>
    <name evidence="2" type="ORF">PILCRDRAFT_179099</name>
</gene>
<dbReference type="AlphaFoldDB" id="A0A0C3GI24"/>
<keyword evidence="1" id="KW-1133">Transmembrane helix</keyword>
<sequence>MVQIVSHMLNSSFYTPNRQPLFTLPEATLEELYTISAHVFIYNRKAMFIKAVRAIVLISMCFGAIAALAGDVAERGCRNRGSGKGCIRDVADTAASLAL</sequence>
<dbReference type="EMBL" id="KN832973">
    <property type="protein sequence ID" value="KIM90291.1"/>
    <property type="molecule type" value="Genomic_DNA"/>
</dbReference>
<organism evidence="2 3">
    <name type="scientific">Piloderma croceum (strain F 1598)</name>
    <dbReference type="NCBI Taxonomy" id="765440"/>
    <lineage>
        <taxon>Eukaryota</taxon>
        <taxon>Fungi</taxon>
        <taxon>Dikarya</taxon>
        <taxon>Basidiomycota</taxon>
        <taxon>Agaricomycotina</taxon>
        <taxon>Agaricomycetes</taxon>
        <taxon>Agaricomycetidae</taxon>
        <taxon>Atheliales</taxon>
        <taxon>Atheliaceae</taxon>
        <taxon>Piloderma</taxon>
    </lineage>
</organism>
<keyword evidence="1" id="KW-0812">Transmembrane</keyword>
<evidence type="ECO:0000313" key="2">
    <source>
        <dbReference type="EMBL" id="KIM90291.1"/>
    </source>
</evidence>
<dbReference type="InParanoid" id="A0A0C3GI24"/>
<reference evidence="2 3" key="1">
    <citation type="submission" date="2014-04" db="EMBL/GenBank/DDBJ databases">
        <authorList>
            <consortium name="DOE Joint Genome Institute"/>
            <person name="Kuo A."/>
            <person name="Tarkka M."/>
            <person name="Buscot F."/>
            <person name="Kohler A."/>
            <person name="Nagy L.G."/>
            <person name="Floudas D."/>
            <person name="Copeland A."/>
            <person name="Barry K.W."/>
            <person name="Cichocki N."/>
            <person name="Veneault-Fourrey C."/>
            <person name="LaButti K."/>
            <person name="Lindquist E.A."/>
            <person name="Lipzen A."/>
            <person name="Lundell T."/>
            <person name="Morin E."/>
            <person name="Murat C."/>
            <person name="Sun H."/>
            <person name="Tunlid A."/>
            <person name="Henrissat B."/>
            <person name="Grigoriev I.V."/>
            <person name="Hibbett D.S."/>
            <person name="Martin F."/>
            <person name="Nordberg H.P."/>
            <person name="Cantor M.N."/>
            <person name="Hua S.X."/>
        </authorList>
    </citation>
    <scope>NUCLEOTIDE SEQUENCE [LARGE SCALE GENOMIC DNA]</scope>
    <source>
        <strain evidence="2 3">F 1598</strain>
    </source>
</reference>
<feature type="transmembrane region" description="Helical" evidence="1">
    <location>
        <begin position="51"/>
        <end position="70"/>
    </location>
</feature>